<accession>A0ABR9D305</accession>
<comment type="caution">
    <text evidence="1">The sequence shown here is derived from an EMBL/GenBank/DDBJ whole genome shotgun (WGS) entry which is preliminary data.</text>
</comment>
<evidence type="ECO:0000313" key="2">
    <source>
        <dbReference type="Proteomes" id="UP000652176"/>
    </source>
</evidence>
<proteinExistence type="predicted"/>
<dbReference type="EMBL" id="JACXSS010000001">
    <property type="protein sequence ID" value="MBD9357500.1"/>
    <property type="molecule type" value="Genomic_DNA"/>
</dbReference>
<keyword evidence="2" id="KW-1185">Reference proteome</keyword>
<evidence type="ECO:0000313" key="1">
    <source>
        <dbReference type="EMBL" id="MBD9357500.1"/>
    </source>
</evidence>
<sequence>MEQAQPSPLSPFVPVMHRERFAELTGIPFGVIDGWVNRGYLPTIIIGKHRLINLVELTQTCIEQLPR</sequence>
<name>A0ABR9D305_9GAMM</name>
<protein>
    <recommendedName>
        <fullName evidence="3">DNA-binding protein</fullName>
    </recommendedName>
</protein>
<dbReference type="Proteomes" id="UP000652176">
    <property type="component" value="Unassembled WGS sequence"/>
</dbReference>
<organism evidence="1 2">
    <name type="scientific">Methylomonas albis</name>
    <dbReference type="NCBI Taxonomy" id="1854563"/>
    <lineage>
        <taxon>Bacteria</taxon>
        <taxon>Pseudomonadati</taxon>
        <taxon>Pseudomonadota</taxon>
        <taxon>Gammaproteobacteria</taxon>
        <taxon>Methylococcales</taxon>
        <taxon>Methylococcaceae</taxon>
        <taxon>Methylomonas</taxon>
    </lineage>
</organism>
<evidence type="ECO:0008006" key="3">
    <source>
        <dbReference type="Google" id="ProtNLM"/>
    </source>
</evidence>
<gene>
    <name evidence="1" type="ORF">IE877_16725</name>
</gene>
<reference evidence="1 2" key="1">
    <citation type="submission" date="2020-09" db="EMBL/GenBank/DDBJ databases">
        <title>Methylomonas albis sp. nov. and Methylomonas fluvii sp. nov.: Two cold-adapted methanotrophs from the River Elbe and an amended description of Methylovulum psychrotolerans strain Eb1.</title>
        <authorList>
            <person name="Bussmann I.K."/>
            <person name="Klings K.-W."/>
            <person name="Warnstedt J."/>
            <person name="Hoppert M."/>
            <person name="Saborowski A."/>
            <person name="Horn F."/>
            <person name="Liebner S."/>
        </authorList>
    </citation>
    <scope>NUCLEOTIDE SEQUENCE [LARGE SCALE GENOMIC DNA]</scope>
    <source>
        <strain evidence="1 2">EbA</strain>
    </source>
</reference>